<keyword evidence="2" id="KW-0812">Transmembrane</keyword>
<feature type="transmembrane region" description="Helical" evidence="2">
    <location>
        <begin position="242"/>
        <end position="263"/>
    </location>
</feature>
<feature type="domain" description="Prepilin type IV endopeptidase peptidase" evidence="3">
    <location>
        <begin position="113"/>
        <end position="228"/>
    </location>
</feature>
<dbReference type="PANTHER" id="PTHR30487">
    <property type="entry name" value="TYPE 4 PREPILIN-LIKE PROTEINS LEADER PEPTIDE-PROCESSING ENZYME"/>
    <property type="match status" value="1"/>
</dbReference>
<comment type="similarity">
    <text evidence="1">Belongs to the peptidase A24 family.</text>
</comment>
<gene>
    <name evidence="4" type="ORF">Nans01_03470</name>
</gene>
<dbReference type="InterPro" id="IPR050882">
    <property type="entry name" value="Prepilin_peptidase/N-MTase"/>
</dbReference>
<evidence type="ECO:0000256" key="1">
    <source>
        <dbReference type="ARBA" id="ARBA00005801"/>
    </source>
</evidence>
<dbReference type="GO" id="GO:0006465">
    <property type="term" value="P:signal peptide processing"/>
    <property type="evidence" value="ECO:0007669"/>
    <property type="project" value="TreeGrafter"/>
</dbReference>
<dbReference type="PANTHER" id="PTHR30487:SF0">
    <property type="entry name" value="PREPILIN LEADER PEPTIDASE_N-METHYLTRANSFERASE-RELATED"/>
    <property type="match status" value="1"/>
</dbReference>
<dbReference type="InterPro" id="IPR000045">
    <property type="entry name" value="Prepilin_IV_endopep_pep"/>
</dbReference>
<keyword evidence="2" id="KW-0472">Membrane</keyword>
<name>A0A9W6P2P4_9ACTN</name>
<evidence type="ECO:0000259" key="3">
    <source>
        <dbReference type="Pfam" id="PF01478"/>
    </source>
</evidence>
<accession>A0A9W6P2P4</accession>
<comment type="caution">
    <text evidence="4">The sequence shown here is derived from an EMBL/GenBank/DDBJ whole genome shotgun (WGS) entry which is preliminary data.</text>
</comment>
<dbReference type="AlphaFoldDB" id="A0A9W6P2P4"/>
<dbReference type="GO" id="GO:0004190">
    <property type="term" value="F:aspartic-type endopeptidase activity"/>
    <property type="evidence" value="ECO:0007669"/>
    <property type="project" value="InterPro"/>
</dbReference>
<feature type="transmembrane region" description="Helical" evidence="2">
    <location>
        <begin position="80"/>
        <end position="99"/>
    </location>
</feature>
<sequence>MPSLPDILVVLGLAVLGGALALPVGRVVPLFQRYEPDPADDSPPPPATYPGSGTPVAWRRWSPLPWRLVATGRGPDGERVGAPSTVVVTTAVAFAVLGVRAPDWSAVELVAFCFLALWGAVLAVIDTRTHRLPNPLVLPAYPIALALLALAAVTTPGGPGHAVDALIGMAALSACYWLLWFIYPAGMGWGDVKLSGLLGLYLGWGGLGAVFSGTFAAFLLSASVGLVLIALGRAGRKTPIPFGPFMIAGALAVAVLGDPLPWFTT</sequence>
<evidence type="ECO:0000313" key="4">
    <source>
        <dbReference type="EMBL" id="GLU45996.1"/>
    </source>
</evidence>
<protein>
    <recommendedName>
        <fullName evidence="3">Prepilin type IV endopeptidase peptidase domain-containing protein</fullName>
    </recommendedName>
</protein>
<dbReference type="RefSeq" id="WP_285756864.1">
    <property type="nucleotide sequence ID" value="NZ_BSQG01000001.1"/>
</dbReference>
<evidence type="ECO:0000313" key="5">
    <source>
        <dbReference type="Proteomes" id="UP001165092"/>
    </source>
</evidence>
<dbReference type="Pfam" id="PF01478">
    <property type="entry name" value="Peptidase_A24"/>
    <property type="match status" value="1"/>
</dbReference>
<dbReference type="Gene3D" id="1.20.120.1220">
    <property type="match status" value="1"/>
</dbReference>
<feature type="transmembrane region" description="Helical" evidence="2">
    <location>
        <begin position="162"/>
        <end position="183"/>
    </location>
</feature>
<proteinExistence type="inferred from homology"/>
<feature type="transmembrane region" description="Helical" evidence="2">
    <location>
        <begin position="106"/>
        <end position="125"/>
    </location>
</feature>
<dbReference type="GO" id="GO:0005886">
    <property type="term" value="C:plasma membrane"/>
    <property type="evidence" value="ECO:0007669"/>
    <property type="project" value="TreeGrafter"/>
</dbReference>
<reference evidence="4" key="1">
    <citation type="submission" date="2023-02" db="EMBL/GenBank/DDBJ databases">
        <title>Nocardiopsis ansamitocini NBRC 112285.</title>
        <authorList>
            <person name="Ichikawa N."/>
            <person name="Sato H."/>
            <person name="Tonouchi N."/>
        </authorList>
    </citation>
    <scope>NUCLEOTIDE SEQUENCE</scope>
    <source>
        <strain evidence="4">NBRC 112285</strain>
    </source>
</reference>
<keyword evidence="5" id="KW-1185">Reference proteome</keyword>
<evidence type="ECO:0000256" key="2">
    <source>
        <dbReference type="SAM" id="Phobius"/>
    </source>
</evidence>
<feature type="transmembrane region" description="Helical" evidence="2">
    <location>
        <begin position="203"/>
        <end position="230"/>
    </location>
</feature>
<keyword evidence="2" id="KW-1133">Transmembrane helix</keyword>
<dbReference type="Proteomes" id="UP001165092">
    <property type="component" value="Unassembled WGS sequence"/>
</dbReference>
<feature type="transmembrane region" description="Helical" evidence="2">
    <location>
        <begin position="137"/>
        <end position="155"/>
    </location>
</feature>
<organism evidence="4 5">
    <name type="scientific">Nocardiopsis ansamitocini</name>
    <dbReference type="NCBI Taxonomy" id="1670832"/>
    <lineage>
        <taxon>Bacteria</taxon>
        <taxon>Bacillati</taxon>
        <taxon>Actinomycetota</taxon>
        <taxon>Actinomycetes</taxon>
        <taxon>Streptosporangiales</taxon>
        <taxon>Nocardiopsidaceae</taxon>
        <taxon>Nocardiopsis</taxon>
    </lineage>
</organism>
<dbReference type="EMBL" id="BSQG01000001">
    <property type="protein sequence ID" value="GLU45996.1"/>
    <property type="molecule type" value="Genomic_DNA"/>
</dbReference>